<dbReference type="Proteomes" id="UP000287651">
    <property type="component" value="Unassembled WGS sequence"/>
</dbReference>
<feature type="region of interest" description="Disordered" evidence="1">
    <location>
        <begin position="268"/>
        <end position="295"/>
    </location>
</feature>
<evidence type="ECO:0000256" key="1">
    <source>
        <dbReference type="SAM" id="MobiDB-lite"/>
    </source>
</evidence>
<feature type="region of interest" description="Disordered" evidence="1">
    <location>
        <begin position="376"/>
        <end position="402"/>
    </location>
</feature>
<gene>
    <name evidence="2" type="ORF">B296_00035022</name>
</gene>
<evidence type="ECO:0000313" key="3">
    <source>
        <dbReference type="Proteomes" id="UP000287651"/>
    </source>
</evidence>
<comment type="caution">
    <text evidence="2">The sequence shown here is derived from an EMBL/GenBank/DDBJ whole genome shotgun (WGS) entry which is preliminary data.</text>
</comment>
<organism evidence="2 3">
    <name type="scientific">Ensete ventricosum</name>
    <name type="common">Abyssinian banana</name>
    <name type="synonym">Musa ensete</name>
    <dbReference type="NCBI Taxonomy" id="4639"/>
    <lineage>
        <taxon>Eukaryota</taxon>
        <taxon>Viridiplantae</taxon>
        <taxon>Streptophyta</taxon>
        <taxon>Embryophyta</taxon>
        <taxon>Tracheophyta</taxon>
        <taxon>Spermatophyta</taxon>
        <taxon>Magnoliopsida</taxon>
        <taxon>Liliopsida</taxon>
        <taxon>Zingiberales</taxon>
        <taxon>Musaceae</taxon>
        <taxon>Ensete</taxon>
    </lineage>
</organism>
<feature type="region of interest" description="Disordered" evidence="1">
    <location>
        <begin position="16"/>
        <end position="46"/>
    </location>
</feature>
<feature type="compositionally biased region" description="Basic and acidic residues" evidence="1">
    <location>
        <begin position="274"/>
        <end position="284"/>
    </location>
</feature>
<sequence>MDSVKKRHLEVLALHEKATVRSSTKGKPKLLRHGSGSLPGPSPWRLGPSRLLRGVCRALVPVGGGEVPSRTPPLPTSYSKLSSSSSAPSIWPSSPSQGLNAPVPTSSDPAGASGSSDNAAGSLPLDRERDSPSPGRDLCLLVSTLTFLWRLTASSAYSVGVTTGLFNEAFGASLAGEAPTSRAMGRVGGTLSLATLGIPHSSPIFIRSVSRPTVRGGVVDRVCRLVEPKPQNWTTNIKVAGLLTFVIGRCPVDSKTDPGGEVVTTPTLAKAKARHEQVPSRDNPDPSALAQKDDKVAPRVGHYLAGRDPPPPQAFFNEWMQRKSETGLQSIHRDAYAGSVQTIGALPGLRNMQPVFDRDVVPLLNHGKSLRTLALIGDGGPEDAPEEPTSGSHRLVSPDPGGETTLTLLEEFEEVIPTCSKKNYRLKGRWVARKVRDRSKEGAK</sequence>
<reference evidence="2 3" key="1">
    <citation type="journal article" date="2014" name="Agronomy (Basel)">
        <title>A Draft Genome Sequence for Ensete ventricosum, the Drought-Tolerant Tree Against Hunger.</title>
        <authorList>
            <person name="Harrison J."/>
            <person name="Moore K.A."/>
            <person name="Paszkiewicz K."/>
            <person name="Jones T."/>
            <person name="Grant M."/>
            <person name="Ambacheew D."/>
            <person name="Muzemil S."/>
            <person name="Studholme D.J."/>
        </authorList>
    </citation>
    <scope>NUCLEOTIDE SEQUENCE [LARGE SCALE GENOMIC DNA]</scope>
</reference>
<protein>
    <submittedName>
        <fullName evidence="2">Uncharacterized protein</fullName>
    </submittedName>
</protein>
<dbReference type="AlphaFoldDB" id="A0A426XNA6"/>
<feature type="compositionally biased region" description="Low complexity" evidence="1">
    <location>
        <begin position="106"/>
        <end position="122"/>
    </location>
</feature>
<evidence type="ECO:0000313" key="2">
    <source>
        <dbReference type="EMBL" id="RRT40921.1"/>
    </source>
</evidence>
<feature type="compositionally biased region" description="Low complexity" evidence="1">
    <location>
        <begin position="76"/>
        <end position="96"/>
    </location>
</feature>
<name>A0A426XNA6_ENSVE</name>
<accession>A0A426XNA6</accession>
<proteinExistence type="predicted"/>
<feature type="region of interest" description="Disordered" evidence="1">
    <location>
        <begin position="62"/>
        <end position="133"/>
    </location>
</feature>
<dbReference type="EMBL" id="AMZH03019002">
    <property type="protein sequence ID" value="RRT40921.1"/>
    <property type="molecule type" value="Genomic_DNA"/>
</dbReference>